<dbReference type="InterPro" id="IPR036291">
    <property type="entry name" value="NAD(P)-bd_dom_sf"/>
</dbReference>
<sequence>VGTGKLLKTWHAHSRSFTCMLFLDDGSLLISGSDDDGRIFINNLDFDDQVVELQGHNGAVTALTFSQSGLVSASEDCISCIWDATSWKSLKNSTTKKLEKHVFGASKVAVITSTEKLDLLRSLGADLTIDYTKENVEDLQ</sequence>
<dbReference type="GO" id="GO:0006364">
    <property type="term" value="P:rRNA processing"/>
    <property type="evidence" value="ECO:0007669"/>
    <property type="project" value="TreeGrafter"/>
</dbReference>
<dbReference type="SUPFAM" id="SSF51735">
    <property type="entry name" value="NAD(P)-binding Rossmann-fold domains"/>
    <property type="match status" value="1"/>
</dbReference>
<dbReference type="Proteomes" id="UP000237105">
    <property type="component" value="Unassembled WGS sequence"/>
</dbReference>
<keyword evidence="1 3" id="KW-0853">WD repeat</keyword>
<dbReference type="SUPFAM" id="SSF50978">
    <property type="entry name" value="WD40 repeat-like"/>
    <property type="match status" value="1"/>
</dbReference>
<name>A0A2P5A4X0_PARAD</name>
<dbReference type="GO" id="GO:0005656">
    <property type="term" value="C:nuclear pre-replicative complex"/>
    <property type="evidence" value="ECO:0007669"/>
    <property type="project" value="TreeGrafter"/>
</dbReference>
<feature type="non-terminal residue" evidence="4">
    <location>
        <position position="1"/>
    </location>
</feature>
<reference evidence="5" key="1">
    <citation type="submission" date="2016-06" db="EMBL/GenBank/DDBJ databases">
        <title>Parallel loss of symbiosis genes in relatives of nitrogen-fixing non-legume Parasponia.</title>
        <authorList>
            <person name="Van Velzen R."/>
            <person name="Holmer R."/>
            <person name="Bu F."/>
            <person name="Rutten L."/>
            <person name="Van Zeijl A."/>
            <person name="Liu W."/>
            <person name="Santuari L."/>
            <person name="Cao Q."/>
            <person name="Sharma T."/>
            <person name="Shen D."/>
            <person name="Roswanjaya Y."/>
            <person name="Wardhani T."/>
            <person name="Kalhor M.S."/>
            <person name="Jansen J."/>
            <person name="Van den Hoogen J."/>
            <person name="Gungor B."/>
            <person name="Hartog M."/>
            <person name="Hontelez J."/>
            <person name="Verver J."/>
            <person name="Yang W.-C."/>
            <person name="Schijlen E."/>
            <person name="Repin R."/>
            <person name="Schilthuizen M."/>
            <person name="Schranz E."/>
            <person name="Heidstra R."/>
            <person name="Miyata K."/>
            <person name="Fedorova E."/>
            <person name="Kohlen W."/>
            <person name="Bisseling T."/>
            <person name="Smit S."/>
            <person name="Geurts R."/>
        </authorList>
    </citation>
    <scope>NUCLEOTIDE SEQUENCE [LARGE SCALE GENOMIC DNA]</scope>
    <source>
        <strain evidence="5">cv. WU1-14</strain>
    </source>
</reference>
<dbReference type="PANTHER" id="PTHR18763">
    <property type="entry name" value="WD-REPEAT PROTEIN 18"/>
    <property type="match status" value="1"/>
</dbReference>
<organism evidence="4 5">
    <name type="scientific">Parasponia andersonii</name>
    <name type="common">Sponia andersonii</name>
    <dbReference type="NCBI Taxonomy" id="3476"/>
    <lineage>
        <taxon>Eukaryota</taxon>
        <taxon>Viridiplantae</taxon>
        <taxon>Streptophyta</taxon>
        <taxon>Embryophyta</taxon>
        <taxon>Tracheophyta</taxon>
        <taxon>Spermatophyta</taxon>
        <taxon>Magnoliopsida</taxon>
        <taxon>eudicotyledons</taxon>
        <taxon>Gunneridae</taxon>
        <taxon>Pentapetalae</taxon>
        <taxon>rosids</taxon>
        <taxon>fabids</taxon>
        <taxon>Rosales</taxon>
        <taxon>Cannabaceae</taxon>
        <taxon>Parasponia</taxon>
    </lineage>
</organism>
<dbReference type="STRING" id="3476.A0A2P5A4X0"/>
<dbReference type="OrthoDB" id="756370at2759"/>
<dbReference type="PANTHER" id="PTHR18763:SF0">
    <property type="entry name" value="WD REPEAT-CONTAINING PROTEIN 18"/>
    <property type="match status" value="1"/>
</dbReference>
<dbReference type="PROSITE" id="PS50082">
    <property type="entry name" value="WD_REPEATS_2"/>
    <property type="match status" value="1"/>
</dbReference>
<dbReference type="PROSITE" id="PS00678">
    <property type="entry name" value="WD_REPEATS_1"/>
    <property type="match status" value="1"/>
</dbReference>
<dbReference type="InterPro" id="IPR015943">
    <property type="entry name" value="WD40/YVTN_repeat-like_dom_sf"/>
</dbReference>
<dbReference type="Gene3D" id="2.130.10.10">
    <property type="entry name" value="YVTN repeat-like/Quinoprotein amine dehydrogenase"/>
    <property type="match status" value="1"/>
</dbReference>
<dbReference type="Gene3D" id="3.40.50.720">
    <property type="entry name" value="NAD(P)-binding Rossmann-like Domain"/>
    <property type="match status" value="1"/>
</dbReference>
<evidence type="ECO:0000256" key="2">
    <source>
        <dbReference type="ARBA" id="ARBA00022737"/>
    </source>
</evidence>
<evidence type="ECO:0000256" key="3">
    <source>
        <dbReference type="PROSITE-ProRule" id="PRU00221"/>
    </source>
</evidence>
<evidence type="ECO:0000256" key="1">
    <source>
        <dbReference type="ARBA" id="ARBA00022574"/>
    </source>
</evidence>
<accession>A0A2P5A4X0</accession>
<dbReference type="EMBL" id="JXTB01000985">
    <property type="protein sequence ID" value="PON31585.1"/>
    <property type="molecule type" value="Genomic_DNA"/>
</dbReference>
<keyword evidence="2" id="KW-0677">Repeat</keyword>
<dbReference type="SMART" id="SM00320">
    <property type="entry name" value="WD40"/>
    <property type="match status" value="2"/>
</dbReference>
<dbReference type="Pfam" id="PF00400">
    <property type="entry name" value="WD40"/>
    <property type="match status" value="2"/>
</dbReference>
<comment type="caution">
    <text evidence="4">The sequence shown here is derived from an EMBL/GenBank/DDBJ whole genome shotgun (WGS) entry which is preliminary data.</text>
</comment>
<dbReference type="InterPro" id="IPR001680">
    <property type="entry name" value="WD40_rpt"/>
</dbReference>
<keyword evidence="5" id="KW-1185">Reference proteome</keyword>
<gene>
    <name evidence="4" type="ORF">PanWU01x14_368790</name>
</gene>
<dbReference type="InterPro" id="IPR036322">
    <property type="entry name" value="WD40_repeat_dom_sf"/>
</dbReference>
<proteinExistence type="predicted"/>
<evidence type="ECO:0000313" key="4">
    <source>
        <dbReference type="EMBL" id="PON31585.1"/>
    </source>
</evidence>
<dbReference type="GO" id="GO:0006261">
    <property type="term" value="P:DNA-templated DNA replication"/>
    <property type="evidence" value="ECO:0007669"/>
    <property type="project" value="TreeGrafter"/>
</dbReference>
<protein>
    <submittedName>
        <fullName evidence="4">Alcohol dehydrogenase superfamily, zinc-type</fullName>
    </submittedName>
</protein>
<dbReference type="InterPro" id="IPR045227">
    <property type="entry name" value="WDR18/Ipi3/RID3"/>
</dbReference>
<evidence type="ECO:0000313" key="5">
    <source>
        <dbReference type="Proteomes" id="UP000237105"/>
    </source>
</evidence>
<dbReference type="InterPro" id="IPR019775">
    <property type="entry name" value="WD40_repeat_CS"/>
</dbReference>
<dbReference type="AlphaFoldDB" id="A0A2P5A4X0"/>
<feature type="repeat" description="WD" evidence="3">
    <location>
        <begin position="53"/>
        <end position="92"/>
    </location>
</feature>
<dbReference type="GO" id="GO:0120330">
    <property type="term" value="C:rixosome complex"/>
    <property type="evidence" value="ECO:0007669"/>
    <property type="project" value="TreeGrafter"/>
</dbReference>